<reference evidence="1 2" key="1">
    <citation type="submission" date="2018-10" db="EMBL/GenBank/DDBJ databases">
        <title>Thermophilic Lithotrophy and Phototrophy in an Intertidal, Iron-rich, Geothermal Spring.</title>
        <authorList>
            <person name="Ward L.M."/>
            <person name="Idei A."/>
            <person name="Nakagawa M."/>
            <person name="Ueno Y."/>
            <person name="Fischer W."/>
            <person name="Mcglynn S.E."/>
        </authorList>
    </citation>
    <scope>NUCLEOTIDE SEQUENCE [LARGE SCALE GENOMIC DNA]</scope>
    <source>
        <strain evidence="1">J137</strain>
    </source>
</reference>
<organism evidence="1 2">
    <name type="scientific">Candidatus Dojkabacteria bacterium</name>
    <dbReference type="NCBI Taxonomy" id="2099670"/>
    <lineage>
        <taxon>Bacteria</taxon>
        <taxon>Candidatus Dojkabacteria</taxon>
    </lineage>
</organism>
<evidence type="ECO:0000313" key="1">
    <source>
        <dbReference type="EMBL" id="RMD76810.1"/>
    </source>
</evidence>
<proteinExistence type="predicted"/>
<protein>
    <submittedName>
        <fullName evidence="1">Uncharacterized protein</fullName>
    </submittedName>
</protein>
<dbReference type="AlphaFoldDB" id="A0A3M0YXA7"/>
<evidence type="ECO:0000313" key="2">
    <source>
        <dbReference type="Proteomes" id="UP000269410"/>
    </source>
</evidence>
<accession>A0A3M0YXA7</accession>
<dbReference type="EMBL" id="RFKV01000094">
    <property type="protein sequence ID" value="RMD76810.1"/>
    <property type="molecule type" value="Genomic_DNA"/>
</dbReference>
<dbReference type="Proteomes" id="UP000269410">
    <property type="component" value="Unassembled WGS sequence"/>
</dbReference>
<gene>
    <name evidence="1" type="ORF">D6810_02865</name>
</gene>
<comment type="caution">
    <text evidence="1">The sequence shown here is derived from an EMBL/GenBank/DDBJ whole genome shotgun (WGS) entry which is preliminary data.</text>
</comment>
<name>A0A3M0YXA7_9BACT</name>
<sequence length="64" mass="7430">MSKSSNKKKKQSVFRFVNTETGEHYTVRLSKDAAEKLNEGKKNIMKFSRVLRKHVGFTLSKKVK</sequence>